<gene>
    <name evidence="1" type="ORF">NQ315_012944</name>
</gene>
<evidence type="ECO:0000313" key="1">
    <source>
        <dbReference type="EMBL" id="KAJ8917026.1"/>
    </source>
</evidence>
<sequence>MAEESKLVRKRGAVKRLSTGFEQFLKPVQSALDKGEDIPEKTIVELEGRLDKFKSLLTDFNNVQDEIECMCSDSELEKQYEERDEFTARHHSVLADAKMLLNRLRKVSAGSSSHTASSPAAITLEEVVSHLEGMNLPTTNLCEQFQKLAIPERIQKIKELRLCTNCLCAGHRYKDCKAGTCRKCNKKHSTLLHLEQAPEPTPPTPQATSSEVSLASSTESRSVLLSTILCSVSDSSVGINNVASNLKYKCDMSIKSIATEFSINISCFLLSNSISERLPISELDIQSWNIPKGLKLADPKFNIPSEIHILIGAEHFWNILISEKINLGKSLPVLQNSQFVIHESCDIDTQLQKFWEIEQVNEVSSLSSDDEKCETHYQNTVTRNPCGRFVVKIPMHTTESVLGDSMKSAIKCLQSLENKFQNNPDLKHFYVDDLITGFESEQEAITICKQIISVLNQSKFPLRKWVSNSPRVLQEIQDNSDPISVLFLGDNEHSKTLGIQWLGNSVDEIPELRKQTLSVTLIQGIFPFDTYSSLKKVKNVMAYCLRFISNMRLTKSERAVGELTVNELDKSLEKLIWLAQHESFSEEYKLLTSNKNLNGKSALIRLSPFLDQNGLIRVGGRLKNSSLLFGEKHPLLLSKNHRLTFLIFAQVHLDLFHPGPQLLLSTVRQNYWSTSGATKFLDKMVKRLFVSASTEDQTLPTSILFKLAV</sequence>
<reference evidence="1 2" key="1">
    <citation type="journal article" date="2023" name="Insect Mol. Biol.">
        <title>Genome sequencing provides insights into the evolution of gene families encoding plant cell wall-degrading enzymes in longhorned beetles.</title>
        <authorList>
            <person name="Shin N.R."/>
            <person name="Okamura Y."/>
            <person name="Kirsch R."/>
            <person name="Pauchet Y."/>
        </authorList>
    </citation>
    <scope>NUCLEOTIDE SEQUENCE [LARGE SCALE GENOMIC DNA]</scope>
    <source>
        <strain evidence="1">EAD_L_NR</strain>
    </source>
</reference>
<dbReference type="PANTHER" id="PTHR47331:SF2">
    <property type="match status" value="1"/>
</dbReference>
<name>A0AAV8VRL3_9CUCU</name>
<proteinExistence type="predicted"/>
<dbReference type="PANTHER" id="PTHR47331">
    <property type="entry name" value="PHD-TYPE DOMAIN-CONTAINING PROTEIN"/>
    <property type="match status" value="1"/>
</dbReference>
<dbReference type="Proteomes" id="UP001159042">
    <property type="component" value="Unassembled WGS sequence"/>
</dbReference>
<evidence type="ECO:0000313" key="2">
    <source>
        <dbReference type="Proteomes" id="UP001159042"/>
    </source>
</evidence>
<dbReference type="EMBL" id="JANEYG010000036">
    <property type="protein sequence ID" value="KAJ8917026.1"/>
    <property type="molecule type" value="Genomic_DNA"/>
</dbReference>
<organism evidence="1 2">
    <name type="scientific">Exocentrus adspersus</name>
    <dbReference type="NCBI Taxonomy" id="1586481"/>
    <lineage>
        <taxon>Eukaryota</taxon>
        <taxon>Metazoa</taxon>
        <taxon>Ecdysozoa</taxon>
        <taxon>Arthropoda</taxon>
        <taxon>Hexapoda</taxon>
        <taxon>Insecta</taxon>
        <taxon>Pterygota</taxon>
        <taxon>Neoptera</taxon>
        <taxon>Endopterygota</taxon>
        <taxon>Coleoptera</taxon>
        <taxon>Polyphaga</taxon>
        <taxon>Cucujiformia</taxon>
        <taxon>Chrysomeloidea</taxon>
        <taxon>Cerambycidae</taxon>
        <taxon>Lamiinae</taxon>
        <taxon>Acanthocinini</taxon>
        <taxon>Exocentrus</taxon>
    </lineage>
</organism>
<protein>
    <submittedName>
        <fullName evidence="1">Uncharacterized protein</fullName>
    </submittedName>
</protein>
<comment type="caution">
    <text evidence="1">The sequence shown here is derived from an EMBL/GenBank/DDBJ whole genome shotgun (WGS) entry which is preliminary data.</text>
</comment>
<accession>A0AAV8VRL3</accession>
<dbReference type="AlphaFoldDB" id="A0AAV8VRL3"/>
<keyword evidence="2" id="KW-1185">Reference proteome</keyword>